<comment type="similarity">
    <text evidence="1 4">Belongs to the short-chain dehydrogenases/reductases (SDR) family.</text>
</comment>
<evidence type="ECO:0000256" key="4">
    <source>
        <dbReference type="RuleBase" id="RU000363"/>
    </source>
</evidence>
<dbReference type="Proteomes" id="UP001203852">
    <property type="component" value="Unassembled WGS sequence"/>
</dbReference>
<sequence length="319" mass="35304">MPRVFFITGTSTGFGHYYTQEVLDRGDYVVATARNISQLQFKGATDENWLATRLEVTDQQSVQKAFDDALRKFGRIDVVVNNAGYGLVGCFEEYTDTQIRQQMEVNFFGVLDVTRTAMQYMRDNQAPPGGCIQQVTSMAGQLGFPTYSIYCASKWAVEGFTEAVSHEVKPEWGIKFTLIEPGGFSWGDGYVSNSQVAGGSRGLNCVNAVVSDMLLDLVIPYIRTDWTGRSVTIADRSSNYEHLDSADRTNKRHGTQRGDPVKAAKAMYELAVMPNPPLRVILGSDAHKLITAKVERDGQNCKKFSEFSNSTDVDGDVPP</sequence>
<dbReference type="GO" id="GO:0016491">
    <property type="term" value="F:oxidoreductase activity"/>
    <property type="evidence" value="ECO:0007669"/>
    <property type="project" value="UniProtKB-KW"/>
</dbReference>
<accession>A0AAN6E8Y7</accession>
<proteinExistence type="inferred from homology"/>
<gene>
    <name evidence="5" type="ORF">EDD36DRAFT_414549</name>
</gene>
<reference evidence="5" key="1">
    <citation type="journal article" date="2022" name="bioRxiv">
        <title>Deciphering the potential niche of two novel black yeast fungi from a biological soil crust based on their genomes, phenotypes, and melanin regulation.</title>
        <authorList>
            <consortium name="DOE Joint Genome Institute"/>
            <person name="Carr E.C."/>
            <person name="Barton Q."/>
            <person name="Grambo S."/>
            <person name="Sullivan M."/>
            <person name="Renfro C.M."/>
            <person name="Kuo A."/>
            <person name="Pangilinan J."/>
            <person name="Lipzen A."/>
            <person name="Keymanesh K."/>
            <person name="Savage E."/>
            <person name="Barry K."/>
            <person name="Grigoriev I.V."/>
            <person name="Riekhof W.R."/>
            <person name="Harris S.S."/>
        </authorList>
    </citation>
    <scope>NUCLEOTIDE SEQUENCE</scope>
    <source>
        <strain evidence="5">JF 03-4F</strain>
    </source>
</reference>
<name>A0AAN6E8Y7_9EURO</name>
<dbReference type="EMBL" id="MU404350">
    <property type="protein sequence ID" value="KAI1618890.1"/>
    <property type="molecule type" value="Genomic_DNA"/>
</dbReference>
<dbReference type="InterPro" id="IPR036291">
    <property type="entry name" value="NAD(P)-bd_dom_sf"/>
</dbReference>
<dbReference type="PANTHER" id="PTHR43976">
    <property type="entry name" value="SHORT CHAIN DEHYDROGENASE"/>
    <property type="match status" value="1"/>
</dbReference>
<evidence type="ECO:0000313" key="5">
    <source>
        <dbReference type="EMBL" id="KAI1618890.1"/>
    </source>
</evidence>
<evidence type="ECO:0000256" key="1">
    <source>
        <dbReference type="ARBA" id="ARBA00006484"/>
    </source>
</evidence>
<dbReference type="Pfam" id="PF00106">
    <property type="entry name" value="adh_short"/>
    <property type="match status" value="1"/>
</dbReference>
<dbReference type="InterPro" id="IPR002347">
    <property type="entry name" value="SDR_fam"/>
</dbReference>
<comment type="caution">
    <text evidence="5">The sequence shown here is derived from an EMBL/GenBank/DDBJ whole genome shotgun (WGS) entry which is preliminary data.</text>
</comment>
<evidence type="ECO:0000313" key="6">
    <source>
        <dbReference type="Proteomes" id="UP001203852"/>
    </source>
</evidence>
<dbReference type="CDD" id="cd05374">
    <property type="entry name" value="17beta-HSD-like_SDR_c"/>
    <property type="match status" value="1"/>
</dbReference>
<protein>
    <recommendedName>
        <fullName evidence="7">NAD(P)-binding protein</fullName>
    </recommendedName>
</protein>
<dbReference type="Gene3D" id="3.40.50.720">
    <property type="entry name" value="NAD(P)-binding Rossmann-like Domain"/>
    <property type="match status" value="1"/>
</dbReference>
<dbReference type="PRINTS" id="PR00080">
    <property type="entry name" value="SDRFAMILY"/>
</dbReference>
<organism evidence="5 6">
    <name type="scientific">Exophiala viscosa</name>
    <dbReference type="NCBI Taxonomy" id="2486360"/>
    <lineage>
        <taxon>Eukaryota</taxon>
        <taxon>Fungi</taxon>
        <taxon>Dikarya</taxon>
        <taxon>Ascomycota</taxon>
        <taxon>Pezizomycotina</taxon>
        <taxon>Eurotiomycetes</taxon>
        <taxon>Chaetothyriomycetidae</taxon>
        <taxon>Chaetothyriales</taxon>
        <taxon>Herpotrichiellaceae</taxon>
        <taxon>Exophiala</taxon>
    </lineage>
</organism>
<evidence type="ECO:0008006" key="7">
    <source>
        <dbReference type="Google" id="ProtNLM"/>
    </source>
</evidence>
<evidence type="ECO:0000256" key="3">
    <source>
        <dbReference type="ARBA" id="ARBA00023002"/>
    </source>
</evidence>
<dbReference type="InterPro" id="IPR051911">
    <property type="entry name" value="SDR_oxidoreductase"/>
</dbReference>
<dbReference type="PANTHER" id="PTHR43976:SF16">
    <property type="entry name" value="SHORT-CHAIN DEHYDROGENASE_REDUCTASE FAMILY PROTEIN"/>
    <property type="match status" value="1"/>
</dbReference>
<keyword evidence="6" id="KW-1185">Reference proteome</keyword>
<dbReference type="InterPro" id="IPR020904">
    <property type="entry name" value="Sc_DH/Rdtase_CS"/>
</dbReference>
<evidence type="ECO:0000256" key="2">
    <source>
        <dbReference type="ARBA" id="ARBA00022857"/>
    </source>
</evidence>
<keyword evidence="2" id="KW-0521">NADP</keyword>
<dbReference type="PRINTS" id="PR00081">
    <property type="entry name" value="GDHRDH"/>
</dbReference>
<keyword evidence="3" id="KW-0560">Oxidoreductase</keyword>
<dbReference type="AlphaFoldDB" id="A0AAN6E8Y7"/>
<dbReference type="SUPFAM" id="SSF51735">
    <property type="entry name" value="NAD(P)-binding Rossmann-fold domains"/>
    <property type="match status" value="1"/>
</dbReference>
<dbReference type="PROSITE" id="PS00061">
    <property type="entry name" value="ADH_SHORT"/>
    <property type="match status" value="1"/>
</dbReference>